<evidence type="ECO:0000256" key="1">
    <source>
        <dbReference type="ARBA" id="ARBA00023054"/>
    </source>
</evidence>
<sequence length="317" mass="37948">KLQEEEKKRKNDIIARKRIEIDTIKHENQEKEKKYLEDIEILKGKYDDLQKTIKQKEETAGANPFQDNEQFNKMKGEITMLKFQLEYEKENRERLETEVKSYHATLAAEPFHHYEGQTSKGYQEFAFQSAREEYLRSQAKMNFDISRLKVHSEVVSEELVKYEERFCSLKNNVRQTRHAVKEMTLNLETLQRDLRQTQCQIKKIKYTYHNEQIKVNKYDGKQDSTEGRLQPQTENTLLQQQLHKPHNESVNKDTVISIQQQCHDIVEKLRAETKNHYLILENIINKLSSKCDRIEERLNQYENEKTERTVSTKHKNI</sequence>
<feature type="coiled-coil region" evidence="2">
    <location>
        <begin position="277"/>
        <end position="304"/>
    </location>
</feature>
<dbReference type="PANTHER" id="PTHR24147">
    <property type="entry name" value="ANKYRIN REPEAT DOMAIN 36-RELATED"/>
    <property type="match status" value="1"/>
</dbReference>
<reference evidence="4" key="1">
    <citation type="submission" date="2025-08" db="UniProtKB">
        <authorList>
            <consortium name="Ensembl"/>
        </authorList>
    </citation>
    <scope>IDENTIFICATION</scope>
</reference>
<name>A0A8C6EX07_MARMA</name>
<evidence type="ECO:0000256" key="2">
    <source>
        <dbReference type="SAM" id="Coils"/>
    </source>
</evidence>
<dbReference type="AlphaFoldDB" id="A0A8C6EX07"/>
<accession>A0A8C6EX07</accession>
<dbReference type="GeneTree" id="ENSGT00940000153661"/>
<dbReference type="Pfam" id="PF14915">
    <property type="entry name" value="CCDC144C"/>
    <property type="match status" value="1"/>
</dbReference>
<feature type="coiled-coil region" evidence="2">
    <location>
        <begin position="173"/>
        <end position="207"/>
    </location>
</feature>
<dbReference type="InterPro" id="IPR050657">
    <property type="entry name" value="Ankyrin_repeat_domain"/>
</dbReference>
<proteinExistence type="predicted"/>
<feature type="domain" description="CCDC144C-like coiled-coil" evidence="3">
    <location>
        <begin position="11"/>
        <end position="313"/>
    </location>
</feature>
<dbReference type="Ensembl" id="ENSMMMT00000024246.1">
    <property type="protein sequence ID" value="ENSMMMP00000021354.1"/>
    <property type="gene ID" value="ENSMMMG00000018821.1"/>
</dbReference>
<organism evidence="4 5">
    <name type="scientific">Marmota marmota marmota</name>
    <name type="common">Alpine marmot</name>
    <dbReference type="NCBI Taxonomy" id="9994"/>
    <lineage>
        <taxon>Eukaryota</taxon>
        <taxon>Metazoa</taxon>
        <taxon>Chordata</taxon>
        <taxon>Craniata</taxon>
        <taxon>Vertebrata</taxon>
        <taxon>Euteleostomi</taxon>
        <taxon>Mammalia</taxon>
        <taxon>Eutheria</taxon>
        <taxon>Euarchontoglires</taxon>
        <taxon>Glires</taxon>
        <taxon>Rodentia</taxon>
        <taxon>Sciuromorpha</taxon>
        <taxon>Sciuridae</taxon>
        <taxon>Xerinae</taxon>
        <taxon>Marmotini</taxon>
        <taxon>Marmota</taxon>
    </lineage>
</organism>
<dbReference type="InterPro" id="IPR039497">
    <property type="entry name" value="CC144C-like_CC_dom"/>
</dbReference>
<feature type="coiled-coil region" evidence="2">
    <location>
        <begin position="14"/>
        <end position="59"/>
    </location>
</feature>
<dbReference type="PANTHER" id="PTHR24147:SF64">
    <property type="entry name" value="ANKYRIN REPEAT DOMAIN-CONTAINING PROTEIN 19-RELATED"/>
    <property type="match status" value="1"/>
</dbReference>
<evidence type="ECO:0000313" key="5">
    <source>
        <dbReference type="Proteomes" id="UP000694407"/>
    </source>
</evidence>
<keyword evidence="1 2" id="KW-0175">Coiled coil</keyword>
<evidence type="ECO:0000313" key="4">
    <source>
        <dbReference type="Ensembl" id="ENSMMMP00000021354.1"/>
    </source>
</evidence>
<protein>
    <recommendedName>
        <fullName evidence="3">CCDC144C-like coiled-coil domain-containing protein</fullName>
    </recommendedName>
</protein>
<reference evidence="4" key="2">
    <citation type="submission" date="2025-09" db="UniProtKB">
        <authorList>
            <consortium name="Ensembl"/>
        </authorList>
    </citation>
    <scope>IDENTIFICATION</scope>
</reference>
<dbReference type="Proteomes" id="UP000694407">
    <property type="component" value="Unplaced"/>
</dbReference>
<evidence type="ECO:0000259" key="3">
    <source>
        <dbReference type="Pfam" id="PF14915"/>
    </source>
</evidence>
<keyword evidence="5" id="KW-1185">Reference proteome</keyword>